<dbReference type="HOGENOM" id="CLU_893818_0_0_5"/>
<sequence>MKHAFLAAVLLLSSPATAQERMTPAQCTGSWAALETLMGAPVGDAGVVADDEGWCLILDGTFDINDDTSFRLASLRWRASDVDRFIEYGLPPRTIEIVGKGIGVVSQSGDPVFDYLFGLQNAQPRAGFGLTVRWDGVQNAVLVDTAYVDLFAGNRIEATARIDGVNLTDQTTMQMSVGAMGLRDLSITSEFAGWFEAYIAMPIGMMLLDSDAAAPDAQVEALKAQAIETVGQIPDTIMPQTGRDALSAFVTSLPHPRGKAQLQISADPSLGAARLAQFAMLPDQSSTEQIVEPALNGVSVLFTWSPAVEEP</sequence>
<accession>M9RKN2</accession>
<reference evidence="2 3" key="1">
    <citation type="journal article" date="2013" name="PLoS ONE">
        <title>Poles Apart: Arctic and Antarctic Octadecabacter strains Share High Genome Plasticity and a New Type of Xanthorhodopsin.</title>
        <authorList>
            <person name="Vollmers J."/>
            <person name="Voget S."/>
            <person name="Dietrich S."/>
            <person name="Gollnow K."/>
            <person name="Smits M."/>
            <person name="Meyer K."/>
            <person name="Brinkhoff T."/>
            <person name="Simon M."/>
            <person name="Daniel R."/>
        </authorList>
    </citation>
    <scope>NUCLEOTIDE SEQUENCE [LARGE SCALE GENOMIC DNA]</scope>
    <source>
        <strain evidence="2 3">238</strain>
    </source>
</reference>
<dbReference type="Proteomes" id="UP000004688">
    <property type="component" value="Chromosome"/>
</dbReference>
<dbReference type="AlphaFoldDB" id="M9RKN2"/>
<evidence type="ECO:0000313" key="2">
    <source>
        <dbReference type="EMBL" id="AGI72757.1"/>
    </source>
</evidence>
<feature type="chain" id="PRO_5004102583" evidence="1">
    <location>
        <begin position="19"/>
        <end position="311"/>
    </location>
</feature>
<dbReference type="STRING" id="391616.OA238_c27210"/>
<dbReference type="EMBL" id="CP003742">
    <property type="protein sequence ID" value="AGI72757.1"/>
    <property type="molecule type" value="Genomic_DNA"/>
</dbReference>
<dbReference type="OrthoDB" id="7861003at2"/>
<organism evidence="2 3">
    <name type="scientific">Octadecabacter arcticus 238</name>
    <dbReference type="NCBI Taxonomy" id="391616"/>
    <lineage>
        <taxon>Bacteria</taxon>
        <taxon>Pseudomonadati</taxon>
        <taxon>Pseudomonadota</taxon>
        <taxon>Alphaproteobacteria</taxon>
        <taxon>Rhodobacterales</taxon>
        <taxon>Roseobacteraceae</taxon>
        <taxon>Octadecabacter</taxon>
    </lineage>
</organism>
<dbReference type="RefSeq" id="WP_015495816.1">
    <property type="nucleotide sequence ID" value="NC_020908.1"/>
</dbReference>
<evidence type="ECO:0000256" key="1">
    <source>
        <dbReference type="SAM" id="SignalP"/>
    </source>
</evidence>
<keyword evidence="3" id="KW-1185">Reference proteome</keyword>
<feature type="signal peptide" evidence="1">
    <location>
        <begin position="1"/>
        <end position="18"/>
    </location>
</feature>
<proteinExistence type="predicted"/>
<keyword evidence="1" id="KW-0732">Signal</keyword>
<gene>
    <name evidence="2" type="ORF">OA238_c27210</name>
</gene>
<evidence type="ECO:0000313" key="3">
    <source>
        <dbReference type="Proteomes" id="UP000004688"/>
    </source>
</evidence>
<protein>
    <submittedName>
        <fullName evidence="2">Uncharacterized protein</fullName>
    </submittedName>
</protein>
<dbReference type="KEGG" id="oar:OA238_c27210"/>
<name>M9RKN2_9RHOB</name>